<dbReference type="Pfam" id="PF12741">
    <property type="entry name" value="SusD-like"/>
    <property type="match status" value="1"/>
</dbReference>
<accession>A0A363NZX1</accession>
<proteinExistence type="predicted"/>
<dbReference type="InterPro" id="IPR024302">
    <property type="entry name" value="SusD-like"/>
</dbReference>
<keyword evidence="1" id="KW-0449">Lipoprotein</keyword>
<dbReference type="Gene3D" id="1.25.40.390">
    <property type="match status" value="1"/>
</dbReference>
<evidence type="ECO:0000313" key="2">
    <source>
        <dbReference type="Proteomes" id="UP000250831"/>
    </source>
</evidence>
<sequence>MLEKMRKSTIYTSLLALSLLSCTKDFQDVNTDPNNITVITQRELPFMFAKAQSSAAMNRSFYQTVQNLGADLYAQYFALTTNSFSTDRYLLTPDWQRRFWTVVYVDTAPQLKSILENTDPKSGEAALANIMWVYAFHRLTDHFGPIPYFGAAEANDVIPYDPMDKIYADFFEKLTVAVANLKGLPAGTKIFQGYDLIFDGDTDRWIRFANSLRLRLALRIAKVDASKAKTEAEAAVAAGLMSSNSHNASMLKSLSGNDTNGLAQVAVWNEFSMSSTIASYLKGYADPRLGIYFQPSYTGKVFNSVRNGATATDLGNVRNQSGSNSNVGTYWVRYNGAAIEGNFTQNFHVMCAAESFFLRAEGALNGWNMGGEAKQLYEDGIKTSMEQWGVTESAQINSYIISDRVPAAPGDYYNSAAVASTPVRWAASPAEQREQIGIQKWLAIYPNGMEAWAEYRRTGFPKMYPLIQSDNADLPVGTFIKRLPYPLTEATDNLTELNKGRALLGGTDNAATKLWWDVD</sequence>
<comment type="caution">
    <text evidence="1">The sequence shown here is derived from an EMBL/GenBank/DDBJ whole genome shotgun (WGS) entry which is preliminary data.</text>
</comment>
<dbReference type="OrthoDB" id="9766256at2"/>
<organism evidence="1 2">
    <name type="scientific">Sphingobacterium athyrii</name>
    <dbReference type="NCBI Taxonomy" id="2152717"/>
    <lineage>
        <taxon>Bacteria</taxon>
        <taxon>Pseudomonadati</taxon>
        <taxon>Bacteroidota</taxon>
        <taxon>Sphingobacteriia</taxon>
        <taxon>Sphingobacteriales</taxon>
        <taxon>Sphingobacteriaceae</taxon>
        <taxon>Sphingobacterium</taxon>
    </lineage>
</organism>
<evidence type="ECO:0000313" key="1">
    <source>
        <dbReference type="EMBL" id="PUV26201.1"/>
    </source>
</evidence>
<dbReference type="EMBL" id="QCXX01000001">
    <property type="protein sequence ID" value="PUV26201.1"/>
    <property type="molecule type" value="Genomic_DNA"/>
</dbReference>
<dbReference type="SUPFAM" id="SSF48452">
    <property type="entry name" value="TPR-like"/>
    <property type="match status" value="1"/>
</dbReference>
<dbReference type="AlphaFoldDB" id="A0A363NZX1"/>
<gene>
    <name evidence="1" type="ORF">DCO56_04385</name>
</gene>
<protein>
    <submittedName>
        <fullName evidence="1">SusD/RagB family nutrient-binding outer membrane lipoprotein</fullName>
    </submittedName>
</protein>
<name>A0A363NZX1_9SPHI</name>
<dbReference type="InterPro" id="IPR011990">
    <property type="entry name" value="TPR-like_helical_dom_sf"/>
</dbReference>
<keyword evidence="2" id="KW-1185">Reference proteome</keyword>
<reference evidence="1 2" key="1">
    <citation type="submission" date="2018-04" db="EMBL/GenBank/DDBJ databases">
        <title>Sphingobacterium sp. M46 Genome.</title>
        <authorList>
            <person name="Cheng J."/>
            <person name="Li Y."/>
        </authorList>
    </citation>
    <scope>NUCLEOTIDE SEQUENCE [LARGE SCALE GENOMIC DNA]</scope>
    <source>
        <strain evidence="1 2">M46</strain>
    </source>
</reference>
<dbReference type="Proteomes" id="UP000250831">
    <property type="component" value="Unassembled WGS sequence"/>
</dbReference>
<dbReference type="PROSITE" id="PS51257">
    <property type="entry name" value="PROKAR_LIPOPROTEIN"/>
    <property type="match status" value="1"/>
</dbReference>